<feature type="domain" description="HTH araC/xylS-type" evidence="4">
    <location>
        <begin position="238"/>
        <end position="337"/>
    </location>
</feature>
<dbReference type="EMBL" id="SJDL01000003">
    <property type="protein sequence ID" value="TBW58744.1"/>
    <property type="molecule type" value="Genomic_DNA"/>
</dbReference>
<dbReference type="PANTHER" id="PTHR47894">
    <property type="entry name" value="HTH-TYPE TRANSCRIPTIONAL REGULATOR GADX"/>
    <property type="match status" value="1"/>
</dbReference>
<evidence type="ECO:0000259" key="4">
    <source>
        <dbReference type="PROSITE" id="PS01124"/>
    </source>
</evidence>
<dbReference type="RefSeq" id="WP_131478681.1">
    <property type="nucleotide sequence ID" value="NZ_SJDL01000003.1"/>
</dbReference>
<dbReference type="Gene3D" id="1.10.10.60">
    <property type="entry name" value="Homeodomain-like"/>
    <property type="match status" value="1"/>
</dbReference>
<organism evidence="5 6">
    <name type="scientific">Marinobacter halodurans</name>
    <dbReference type="NCBI Taxonomy" id="2528979"/>
    <lineage>
        <taxon>Bacteria</taxon>
        <taxon>Pseudomonadati</taxon>
        <taxon>Pseudomonadota</taxon>
        <taxon>Gammaproteobacteria</taxon>
        <taxon>Pseudomonadales</taxon>
        <taxon>Marinobacteraceae</taxon>
        <taxon>Marinobacter</taxon>
    </lineage>
</organism>
<keyword evidence="1" id="KW-0805">Transcription regulation</keyword>
<evidence type="ECO:0000256" key="3">
    <source>
        <dbReference type="ARBA" id="ARBA00023163"/>
    </source>
</evidence>
<evidence type="ECO:0000256" key="2">
    <source>
        <dbReference type="ARBA" id="ARBA00023125"/>
    </source>
</evidence>
<dbReference type="InterPro" id="IPR032687">
    <property type="entry name" value="AraC-type_N"/>
</dbReference>
<keyword evidence="3" id="KW-0804">Transcription</keyword>
<name>A0ABY1ZPU2_9GAMM</name>
<protein>
    <submittedName>
        <fullName evidence="5">AraC family transcriptional regulator</fullName>
    </submittedName>
</protein>
<dbReference type="Pfam" id="PF12833">
    <property type="entry name" value="HTH_18"/>
    <property type="match status" value="1"/>
</dbReference>
<reference evidence="5 6" key="1">
    <citation type="submission" date="2019-02" db="EMBL/GenBank/DDBJ databases">
        <title>Marinobacter halodurans sp. nov., a marine bacterium isolated from sea tidal flat.</title>
        <authorList>
            <person name="Yoo Y."/>
            <person name="Lee D.W."/>
            <person name="Kim B.S."/>
            <person name="Kim J.-J."/>
        </authorList>
    </citation>
    <scope>NUCLEOTIDE SEQUENCE [LARGE SCALE GENOMIC DNA]</scope>
    <source>
        <strain evidence="5 6">YJ-S3-2</strain>
    </source>
</reference>
<keyword evidence="2" id="KW-0238">DNA-binding</keyword>
<dbReference type="Proteomes" id="UP000313645">
    <property type="component" value="Unassembled WGS sequence"/>
</dbReference>
<dbReference type="PROSITE" id="PS01124">
    <property type="entry name" value="HTH_ARAC_FAMILY_2"/>
    <property type="match status" value="1"/>
</dbReference>
<proteinExistence type="predicted"/>
<gene>
    <name evidence="5" type="ORF">EZI54_02415</name>
</gene>
<evidence type="ECO:0000313" key="5">
    <source>
        <dbReference type="EMBL" id="TBW58744.1"/>
    </source>
</evidence>
<dbReference type="PANTHER" id="PTHR47894:SF1">
    <property type="entry name" value="HTH-TYPE TRANSCRIPTIONAL REGULATOR VQSM"/>
    <property type="match status" value="1"/>
</dbReference>
<sequence>MHEKEDFGTGANHYVSALFHATRQQGLDPVPLLAAAGLPLSVIDQPEQRIPTEKLANFQKYVWDQMQDEAMGLAGCSLPAGTYYMMGQLTVHQPTLGKALALGCRFYNLVTRRELMSLTDDGHHTLLSINLPRPDLDFKHLFAEIALLSWHRYASWLIADSLPLVETRFNYPAPAHVSEYSYLYPGVHQFDCGDLSLVFSHVYLNRPVKQNEGSLKSFMNNCPRELFRRYKTDYSITTELKRILTKDLADGGLTIDQAAAALHMTTRTLTRRLSEEGASFQQIKNVVRRDLAIRWLVGPDDIAIHDVAERVGFSDPAVFTRAFRSWTGDSPRRYRDKFRQGR</sequence>
<dbReference type="InterPro" id="IPR018060">
    <property type="entry name" value="HTH_AraC"/>
</dbReference>
<keyword evidence="6" id="KW-1185">Reference proteome</keyword>
<dbReference type="InterPro" id="IPR020449">
    <property type="entry name" value="Tscrpt_reg_AraC-type_HTH"/>
</dbReference>
<dbReference type="Pfam" id="PF12625">
    <property type="entry name" value="Arabinose_bd"/>
    <property type="match status" value="1"/>
</dbReference>
<comment type="caution">
    <text evidence="5">The sequence shown here is derived from an EMBL/GenBank/DDBJ whole genome shotgun (WGS) entry which is preliminary data.</text>
</comment>
<dbReference type="SUPFAM" id="SSF46689">
    <property type="entry name" value="Homeodomain-like"/>
    <property type="match status" value="1"/>
</dbReference>
<evidence type="ECO:0000256" key="1">
    <source>
        <dbReference type="ARBA" id="ARBA00023015"/>
    </source>
</evidence>
<dbReference type="InterPro" id="IPR009057">
    <property type="entry name" value="Homeodomain-like_sf"/>
</dbReference>
<dbReference type="PRINTS" id="PR00032">
    <property type="entry name" value="HTHARAC"/>
</dbReference>
<evidence type="ECO:0000313" key="6">
    <source>
        <dbReference type="Proteomes" id="UP000313645"/>
    </source>
</evidence>
<dbReference type="SMART" id="SM00342">
    <property type="entry name" value="HTH_ARAC"/>
    <property type="match status" value="1"/>
</dbReference>
<accession>A0ABY1ZPU2</accession>